<evidence type="ECO:0000256" key="2">
    <source>
        <dbReference type="ARBA" id="ARBA00022475"/>
    </source>
</evidence>
<reference evidence="7 8" key="1">
    <citation type="journal article" date="2009" name="Stand. Genomic Sci.">
        <title>Complete genome sequence of Desulfotomaculum acetoxidans type strain (5575).</title>
        <authorList>
            <person name="Spring S."/>
            <person name="Lapidus A."/>
            <person name="Schroder M."/>
            <person name="Gleim D."/>
            <person name="Sims D."/>
            <person name="Meincke L."/>
            <person name="Glavina Del Rio T."/>
            <person name="Tice H."/>
            <person name="Copeland A."/>
            <person name="Cheng J.F."/>
            <person name="Lucas S."/>
            <person name="Chen F."/>
            <person name="Nolan M."/>
            <person name="Bruce D."/>
            <person name="Goodwin L."/>
            <person name="Pitluck S."/>
            <person name="Ivanova N."/>
            <person name="Mavromatis K."/>
            <person name="Mikhailova N."/>
            <person name="Pati A."/>
            <person name="Chen A."/>
            <person name="Palaniappan K."/>
            <person name="Land M."/>
            <person name="Hauser L."/>
            <person name="Chang Y.J."/>
            <person name="Jeffries C.D."/>
            <person name="Chain P."/>
            <person name="Saunders E."/>
            <person name="Brettin T."/>
            <person name="Detter J.C."/>
            <person name="Goker M."/>
            <person name="Bristow J."/>
            <person name="Eisen J.A."/>
            <person name="Markowitz V."/>
            <person name="Hugenholtz P."/>
            <person name="Kyrpides N.C."/>
            <person name="Klenk H.P."/>
            <person name="Han C."/>
        </authorList>
    </citation>
    <scope>NUCLEOTIDE SEQUENCE [LARGE SCALE GENOMIC DNA]</scope>
    <source>
        <strain evidence="8">ATCC 49208 / DSM 771 / VKM B-1644</strain>
    </source>
</reference>
<dbReference type="eggNOG" id="COG4129">
    <property type="taxonomic scope" value="Bacteria"/>
</dbReference>
<feature type="transmembrane region" description="Helical" evidence="6">
    <location>
        <begin position="57"/>
        <end position="75"/>
    </location>
</feature>
<evidence type="ECO:0000313" key="8">
    <source>
        <dbReference type="Proteomes" id="UP000002217"/>
    </source>
</evidence>
<comment type="subcellular location">
    <subcellularLocation>
        <location evidence="1">Cell membrane</location>
        <topology evidence="1">Multi-pass membrane protein</topology>
    </subcellularLocation>
</comment>
<dbReference type="AlphaFoldDB" id="C8W3E0"/>
<proteinExistence type="predicted"/>
<dbReference type="KEGG" id="dae:Dtox_1021"/>
<dbReference type="Pfam" id="PF06081">
    <property type="entry name" value="ArAE_1"/>
    <property type="match status" value="1"/>
</dbReference>
<dbReference type="PANTHER" id="PTHR40064:SF1">
    <property type="entry name" value="MEMBRANE PROTEIN"/>
    <property type="match status" value="1"/>
</dbReference>
<gene>
    <name evidence="7" type="ordered locus">Dtox_1021</name>
</gene>
<keyword evidence="3 6" id="KW-0812">Transmembrane</keyword>
<dbReference type="STRING" id="485916.Dtox_1021"/>
<keyword evidence="2" id="KW-1003">Cell membrane</keyword>
<dbReference type="HOGENOM" id="CLU_061355_0_0_9"/>
<feature type="transmembrane region" description="Helical" evidence="6">
    <location>
        <begin position="96"/>
        <end position="113"/>
    </location>
</feature>
<dbReference type="InterPro" id="IPR010343">
    <property type="entry name" value="ArAE_1"/>
</dbReference>
<dbReference type="Proteomes" id="UP000002217">
    <property type="component" value="Chromosome"/>
</dbReference>
<feature type="transmembrane region" description="Helical" evidence="6">
    <location>
        <begin position="125"/>
        <end position="145"/>
    </location>
</feature>
<keyword evidence="5 6" id="KW-0472">Membrane</keyword>
<evidence type="ECO:0000313" key="7">
    <source>
        <dbReference type="EMBL" id="ACV61907.1"/>
    </source>
</evidence>
<dbReference type="RefSeq" id="WP_015756622.1">
    <property type="nucleotide sequence ID" value="NC_013216.1"/>
</dbReference>
<sequence length="368" mass="42020">MFPAFIGARILKTGLAVAIATFISIQLRVEPVLFAAVSAVLNMQPSVYMSLKNAREQLYIHLSGVAVALLLGSTAGQNPLTLGLATIIEIFLCVKLKLKGSVAMGVVTAIFILNSPADQFMSHALGRTSVVLIGLAVALSVNALIVPPKYRDKFLAKIEELNELVIVVFNEAMDGFIRLDQEKFVNWKEKKTVISSLILDCQELLERCREQAEYKNIMYGGEMKNEAEFFEQYLKLNIELYYKTNSIYELIPQRLQRREQKGNREISSEFYLILDKLETGRRSVERLNRELLQAVFSQREKMQNIVDDGFWDQMSKTVADWYLKFSGSYYLYAFMEVSVVAQELRWAAVEMQRLLHLRKEIDIVNSQM</sequence>
<dbReference type="InterPro" id="IPR052984">
    <property type="entry name" value="UPF0421"/>
</dbReference>
<keyword evidence="4 6" id="KW-1133">Transmembrane helix</keyword>
<dbReference type="OrthoDB" id="1653617at2"/>
<dbReference type="GO" id="GO:0005886">
    <property type="term" value="C:plasma membrane"/>
    <property type="evidence" value="ECO:0007669"/>
    <property type="project" value="UniProtKB-SubCell"/>
</dbReference>
<evidence type="ECO:0000256" key="4">
    <source>
        <dbReference type="ARBA" id="ARBA00022989"/>
    </source>
</evidence>
<organism evidence="7 8">
    <name type="scientific">Desulfofarcimen acetoxidans (strain ATCC 49208 / DSM 771 / KCTC 5769 / VKM B-1644 / 5575)</name>
    <name type="common">Desulfotomaculum acetoxidans</name>
    <dbReference type="NCBI Taxonomy" id="485916"/>
    <lineage>
        <taxon>Bacteria</taxon>
        <taxon>Bacillati</taxon>
        <taxon>Bacillota</taxon>
        <taxon>Clostridia</taxon>
        <taxon>Eubacteriales</taxon>
        <taxon>Peptococcaceae</taxon>
        <taxon>Desulfofarcimen</taxon>
    </lineage>
</organism>
<accession>C8W3E0</accession>
<name>C8W3E0_DESAS</name>
<evidence type="ECO:0000256" key="3">
    <source>
        <dbReference type="ARBA" id="ARBA00022692"/>
    </source>
</evidence>
<dbReference type="EMBL" id="CP001720">
    <property type="protein sequence ID" value="ACV61907.1"/>
    <property type="molecule type" value="Genomic_DNA"/>
</dbReference>
<evidence type="ECO:0000256" key="6">
    <source>
        <dbReference type="SAM" id="Phobius"/>
    </source>
</evidence>
<keyword evidence="8" id="KW-1185">Reference proteome</keyword>
<dbReference type="PANTHER" id="PTHR40064">
    <property type="entry name" value="MEMBRANE PROTEIN-RELATED"/>
    <property type="match status" value="1"/>
</dbReference>
<protein>
    <submittedName>
        <fullName evidence="7">Uncharacterized protein</fullName>
    </submittedName>
</protein>
<evidence type="ECO:0000256" key="5">
    <source>
        <dbReference type="ARBA" id="ARBA00023136"/>
    </source>
</evidence>
<evidence type="ECO:0000256" key="1">
    <source>
        <dbReference type="ARBA" id="ARBA00004651"/>
    </source>
</evidence>